<reference evidence="3 4" key="1">
    <citation type="journal article" date="2018" name="Evol. Lett.">
        <title>Horizontal gene cluster transfer increased hallucinogenic mushroom diversity.</title>
        <authorList>
            <person name="Reynolds H.T."/>
            <person name="Vijayakumar V."/>
            <person name="Gluck-Thaler E."/>
            <person name="Korotkin H.B."/>
            <person name="Matheny P.B."/>
            <person name="Slot J.C."/>
        </authorList>
    </citation>
    <scope>NUCLEOTIDE SEQUENCE [LARGE SCALE GENOMIC DNA]</scope>
    <source>
        <strain evidence="3 4">SRW20</strain>
    </source>
</reference>
<evidence type="ECO:0000313" key="3">
    <source>
        <dbReference type="EMBL" id="PPR05602.1"/>
    </source>
</evidence>
<comment type="caution">
    <text evidence="3">The sequence shown here is derived from an EMBL/GenBank/DDBJ whole genome shotgun (WGS) entry which is preliminary data.</text>
</comment>
<evidence type="ECO:0000259" key="2">
    <source>
        <dbReference type="Pfam" id="PF13679"/>
    </source>
</evidence>
<dbReference type="InParanoid" id="A0A409YRJ0"/>
<dbReference type="InterPro" id="IPR025714">
    <property type="entry name" value="Methyltranfer_dom"/>
</dbReference>
<dbReference type="Proteomes" id="UP000284706">
    <property type="component" value="Unassembled WGS sequence"/>
</dbReference>
<protein>
    <recommendedName>
        <fullName evidence="2">Methyltransferase domain-containing protein</fullName>
    </recommendedName>
</protein>
<proteinExistence type="predicted"/>
<dbReference type="InterPro" id="IPR052220">
    <property type="entry name" value="METTL25"/>
</dbReference>
<feature type="region of interest" description="Disordered" evidence="1">
    <location>
        <begin position="325"/>
        <end position="376"/>
    </location>
</feature>
<dbReference type="PANTHER" id="PTHR12496">
    <property type="entry name" value="CGI-41 METHYLTRANSFERASE"/>
    <property type="match status" value="1"/>
</dbReference>
<dbReference type="STRING" id="231916.A0A409YRJ0"/>
<keyword evidence="4" id="KW-1185">Reference proteome</keyword>
<feature type="domain" description="Methyltransferase" evidence="2">
    <location>
        <begin position="99"/>
        <end position="262"/>
    </location>
</feature>
<dbReference type="Pfam" id="PF13679">
    <property type="entry name" value="Methyltransf_32"/>
    <property type="match status" value="1"/>
</dbReference>
<dbReference type="EMBL" id="NHYE01000456">
    <property type="protein sequence ID" value="PPR05602.1"/>
    <property type="molecule type" value="Genomic_DNA"/>
</dbReference>
<organism evidence="3 4">
    <name type="scientific">Gymnopilus dilepis</name>
    <dbReference type="NCBI Taxonomy" id="231916"/>
    <lineage>
        <taxon>Eukaryota</taxon>
        <taxon>Fungi</taxon>
        <taxon>Dikarya</taxon>
        <taxon>Basidiomycota</taxon>
        <taxon>Agaricomycotina</taxon>
        <taxon>Agaricomycetes</taxon>
        <taxon>Agaricomycetidae</taxon>
        <taxon>Agaricales</taxon>
        <taxon>Agaricineae</taxon>
        <taxon>Hymenogastraceae</taxon>
        <taxon>Gymnopilus</taxon>
    </lineage>
</organism>
<evidence type="ECO:0000256" key="1">
    <source>
        <dbReference type="SAM" id="MobiDB-lite"/>
    </source>
</evidence>
<dbReference type="OrthoDB" id="10258156at2759"/>
<accession>A0A409YRJ0</accession>
<dbReference type="Gene3D" id="3.40.50.150">
    <property type="entry name" value="Vaccinia Virus protein VP39"/>
    <property type="match status" value="1"/>
</dbReference>
<gene>
    <name evidence="3" type="ORF">CVT26_009123</name>
</gene>
<dbReference type="PANTHER" id="PTHR12496:SF0">
    <property type="entry name" value="METHYLTRANSFERASE DOMAIN-CONTAINING PROTEIN"/>
    <property type="match status" value="1"/>
</dbReference>
<evidence type="ECO:0000313" key="4">
    <source>
        <dbReference type="Proteomes" id="UP000284706"/>
    </source>
</evidence>
<name>A0A409YRJ0_9AGAR</name>
<feature type="compositionally biased region" description="Basic and acidic residues" evidence="1">
    <location>
        <begin position="434"/>
        <end position="448"/>
    </location>
</feature>
<dbReference type="InterPro" id="IPR029063">
    <property type="entry name" value="SAM-dependent_MTases_sf"/>
</dbReference>
<sequence length="531" mass="58467">MKALQSLLNDPLTIQLLSTHPNTYAVEPTSFRIPHVDDWLDLIKFYATGRADDDQCSSSKIPLDLLQLIASVRQLQLPREPISMANILKPRSEQGMSPKKSHEVSRMATYIVELVSRLPSSSKGLRIVDIGAGQGYLTRALKTHLPSSHILALDADIEQTKGAQKWEKRLLPKEAREPPIDHKVVFISRDTLLNAVNEWVGSHTTAEEGQVPVLFVALHACGSLTPDILRAFAHAANGKGPERRDWYPAGLVVVGCCYNLMAPSDYPPSTKHLPLSAYHLAAQIPSQWLHYPEASPNRPILDPSVALSIRKVTWRALLSKALEAASRHPGGSQQPHSQPTSATVPARWSRRPQPGPETDASQYEAPESGTGFTRTMNRLGKLRDSVYTSWNTFLRSAEEKLGVVFDESEFDDEDEDNVRFNSDRTVDGAGGEDVGAREPTKGRPRGRDTQLENELAALHVLRCLLGPAIESAILLDRIGWIQEELGIGKDGEESSQKREGGLNFQAEVVNLFDQSTGSGRNVAIVVIPHDA</sequence>
<feature type="compositionally biased region" description="Basic and acidic residues" evidence="1">
    <location>
        <begin position="417"/>
        <end position="426"/>
    </location>
</feature>
<dbReference type="AlphaFoldDB" id="A0A409YRJ0"/>
<dbReference type="SUPFAM" id="SSF53335">
    <property type="entry name" value="S-adenosyl-L-methionine-dependent methyltransferases"/>
    <property type="match status" value="1"/>
</dbReference>
<feature type="region of interest" description="Disordered" evidence="1">
    <location>
        <begin position="412"/>
        <end position="448"/>
    </location>
</feature>
<feature type="compositionally biased region" description="Polar residues" evidence="1">
    <location>
        <begin position="331"/>
        <end position="343"/>
    </location>
</feature>